<organism evidence="1 2">
    <name type="scientific">Candidatus Nitrospira nitrosa</name>
    <dbReference type="NCBI Taxonomy" id="1742972"/>
    <lineage>
        <taxon>Bacteria</taxon>
        <taxon>Pseudomonadati</taxon>
        <taxon>Nitrospirota</taxon>
        <taxon>Nitrospiria</taxon>
        <taxon>Nitrospirales</taxon>
        <taxon>Nitrospiraceae</taxon>
        <taxon>Nitrospira</taxon>
    </lineage>
</organism>
<dbReference type="EMBL" id="CZQA01000009">
    <property type="protein sequence ID" value="CUS36541.1"/>
    <property type="molecule type" value="Genomic_DNA"/>
</dbReference>
<dbReference type="STRING" id="1742972.COMA1_30110"/>
<gene>
    <name evidence="1" type="ORF">COMA1_30110</name>
</gene>
<proteinExistence type="predicted"/>
<dbReference type="InterPro" id="IPR036514">
    <property type="entry name" value="SGNH_hydro_sf"/>
</dbReference>
<sequence>MVKAVALVLSLVVSLLLSEVLARLLLNPADILSAGVVQDSVLGITVAPNTSGFDTWGFRNKTVPSAAEVVAIGDSHTYGNTAGMEDAWPAVAARQTGLNVYNLGLGGYGPNQYYHLLTAKGLTLHPRWVICGLYMGDDFENAFLVTYGLEHWSYLRQERWEKVDANIWGSSEPPVWGAGLRNWLSEHSMVYRLIFHGPLFAMVKEGVRFKEVTEISDPYTTALIIKEQNIREAFRPIGIAERLDERSGPVREGMRITFHLLKEMDQVCKSEGCRFLVVIIPTKETVFSEYLERDPQLHLHDALMRVITNERSVKGALTDFLASAGIAYLDPLPMLKQSVSRQLYAQTTRDMHPSKNGYRVIGEAVSQYINSAK</sequence>
<dbReference type="AlphaFoldDB" id="A0A0S4LIP7"/>
<name>A0A0S4LIP7_9BACT</name>
<dbReference type="SUPFAM" id="SSF52266">
    <property type="entry name" value="SGNH hydrolase"/>
    <property type="match status" value="1"/>
</dbReference>
<evidence type="ECO:0000313" key="1">
    <source>
        <dbReference type="EMBL" id="CUS36541.1"/>
    </source>
</evidence>
<evidence type="ECO:0008006" key="3">
    <source>
        <dbReference type="Google" id="ProtNLM"/>
    </source>
</evidence>
<evidence type="ECO:0000313" key="2">
    <source>
        <dbReference type="Proteomes" id="UP000199032"/>
    </source>
</evidence>
<dbReference type="OrthoDB" id="9777593at2"/>
<dbReference type="Proteomes" id="UP000199032">
    <property type="component" value="Unassembled WGS sequence"/>
</dbReference>
<accession>A0A0S4LIP7</accession>
<reference evidence="1 2" key="1">
    <citation type="submission" date="2015-10" db="EMBL/GenBank/DDBJ databases">
        <authorList>
            <person name="Gilbert D.G."/>
        </authorList>
    </citation>
    <scope>NUCLEOTIDE SEQUENCE [LARGE SCALE GENOMIC DNA]</scope>
    <source>
        <strain evidence="1">COMA1</strain>
    </source>
</reference>
<dbReference type="Gene3D" id="3.40.50.1110">
    <property type="entry name" value="SGNH hydrolase"/>
    <property type="match status" value="1"/>
</dbReference>
<dbReference type="GO" id="GO:0016788">
    <property type="term" value="F:hydrolase activity, acting on ester bonds"/>
    <property type="evidence" value="ECO:0007669"/>
    <property type="project" value="UniProtKB-ARBA"/>
</dbReference>
<keyword evidence="2" id="KW-1185">Reference proteome</keyword>
<protein>
    <recommendedName>
        <fullName evidence="3">SGNH hydrolase-type esterase domain-containing protein</fullName>
    </recommendedName>
</protein>
<dbReference type="RefSeq" id="WP_090749094.1">
    <property type="nucleotide sequence ID" value="NZ_CZQA01000009.1"/>
</dbReference>